<evidence type="ECO:0000256" key="1">
    <source>
        <dbReference type="SAM" id="MobiDB-lite"/>
    </source>
</evidence>
<keyword evidence="3" id="KW-1185">Reference proteome</keyword>
<gene>
    <name evidence="2" type="ORF">SCLCIDRAFT_477410</name>
</gene>
<sequence length="110" mass="12138">MKKLPTSIEGNNWERRSLSSSCENPPLLHRLSNQEDSQLPSESTSVCSTKLIDRLSEPTHELSNLPIRSSLTHALQEEKAPGVAGSDKLSEFDHDTGRRTACHQTLQGST</sequence>
<organism evidence="2 3">
    <name type="scientific">Scleroderma citrinum Foug A</name>
    <dbReference type="NCBI Taxonomy" id="1036808"/>
    <lineage>
        <taxon>Eukaryota</taxon>
        <taxon>Fungi</taxon>
        <taxon>Dikarya</taxon>
        <taxon>Basidiomycota</taxon>
        <taxon>Agaricomycotina</taxon>
        <taxon>Agaricomycetes</taxon>
        <taxon>Agaricomycetidae</taxon>
        <taxon>Boletales</taxon>
        <taxon>Sclerodermatineae</taxon>
        <taxon>Sclerodermataceae</taxon>
        <taxon>Scleroderma</taxon>
    </lineage>
</organism>
<dbReference type="Proteomes" id="UP000053989">
    <property type="component" value="Unassembled WGS sequence"/>
</dbReference>
<evidence type="ECO:0000313" key="3">
    <source>
        <dbReference type="Proteomes" id="UP000053989"/>
    </source>
</evidence>
<name>A0A0C3CWL3_9AGAM</name>
<accession>A0A0C3CWL3</accession>
<evidence type="ECO:0000313" key="2">
    <source>
        <dbReference type="EMBL" id="KIM52960.1"/>
    </source>
</evidence>
<feature type="compositionally biased region" description="Basic and acidic residues" evidence="1">
    <location>
        <begin position="88"/>
        <end position="98"/>
    </location>
</feature>
<reference evidence="2 3" key="1">
    <citation type="submission" date="2014-04" db="EMBL/GenBank/DDBJ databases">
        <authorList>
            <consortium name="DOE Joint Genome Institute"/>
            <person name="Kuo A."/>
            <person name="Kohler A."/>
            <person name="Nagy L.G."/>
            <person name="Floudas D."/>
            <person name="Copeland A."/>
            <person name="Barry K.W."/>
            <person name="Cichocki N."/>
            <person name="Veneault-Fourrey C."/>
            <person name="LaButti K."/>
            <person name="Lindquist E.A."/>
            <person name="Lipzen A."/>
            <person name="Lundell T."/>
            <person name="Morin E."/>
            <person name="Murat C."/>
            <person name="Sun H."/>
            <person name="Tunlid A."/>
            <person name="Henrissat B."/>
            <person name="Grigoriev I.V."/>
            <person name="Hibbett D.S."/>
            <person name="Martin F."/>
            <person name="Nordberg H.P."/>
            <person name="Cantor M.N."/>
            <person name="Hua S.X."/>
        </authorList>
    </citation>
    <scope>NUCLEOTIDE SEQUENCE [LARGE SCALE GENOMIC DNA]</scope>
    <source>
        <strain evidence="2 3">Foug A</strain>
    </source>
</reference>
<feature type="region of interest" description="Disordered" evidence="1">
    <location>
        <begin position="76"/>
        <end position="110"/>
    </location>
</feature>
<dbReference type="InParanoid" id="A0A0C3CWL3"/>
<proteinExistence type="predicted"/>
<protein>
    <submittedName>
        <fullName evidence="2">Uncharacterized protein</fullName>
    </submittedName>
</protein>
<dbReference type="EMBL" id="KN822194">
    <property type="protein sequence ID" value="KIM52960.1"/>
    <property type="molecule type" value="Genomic_DNA"/>
</dbReference>
<reference evidence="3" key="2">
    <citation type="submission" date="2015-01" db="EMBL/GenBank/DDBJ databases">
        <title>Evolutionary Origins and Diversification of the Mycorrhizal Mutualists.</title>
        <authorList>
            <consortium name="DOE Joint Genome Institute"/>
            <consortium name="Mycorrhizal Genomics Consortium"/>
            <person name="Kohler A."/>
            <person name="Kuo A."/>
            <person name="Nagy L.G."/>
            <person name="Floudas D."/>
            <person name="Copeland A."/>
            <person name="Barry K.W."/>
            <person name="Cichocki N."/>
            <person name="Veneault-Fourrey C."/>
            <person name="LaButti K."/>
            <person name="Lindquist E.A."/>
            <person name="Lipzen A."/>
            <person name="Lundell T."/>
            <person name="Morin E."/>
            <person name="Murat C."/>
            <person name="Riley R."/>
            <person name="Ohm R."/>
            <person name="Sun H."/>
            <person name="Tunlid A."/>
            <person name="Henrissat B."/>
            <person name="Grigoriev I.V."/>
            <person name="Hibbett D.S."/>
            <person name="Martin F."/>
        </authorList>
    </citation>
    <scope>NUCLEOTIDE SEQUENCE [LARGE SCALE GENOMIC DNA]</scope>
    <source>
        <strain evidence="3">Foug A</strain>
    </source>
</reference>
<feature type="compositionally biased region" description="Polar residues" evidence="1">
    <location>
        <begin position="34"/>
        <end position="45"/>
    </location>
</feature>
<dbReference type="HOGENOM" id="CLU_2172556_0_0_1"/>
<dbReference type="AlphaFoldDB" id="A0A0C3CWL3"/>
<feature type="region of interest" description="Disordered" evidence="1">
    <location>
        <begin position="1"/>
        <end position="45"/>
    </location>
</feature>